<comment type="subcellular location">
    <subcellularLocation>
        <location evidence="1">Membrane</location>
        <topology evidence="1">Multi-pass membrane protein</topology>
    </subcellularLocation>
</comment>
<feature type="transmembrane region" description="Helical" evidence="6">
    <location>
        <begin position="230"/>
        <end position="250"/>
    </location>
</feature>
<evidence type="ECO:0000256" key="3">
    <source>
        <dbReference type="ARBA" id="ARBA00022692"/>
    </source>
</evidence>
<dbReference type="EMBL" id="UZAH01027807">
    <property type="protein sequence ID" value="VDO95171.1"/>
    <property type="molecule type" value="Genomic_DNA"/>
</dbReference>
<dbReference type="InterPro" id="IPR010291">
    <property type="entry name" value="Ion_channel_UNC-93"/>
</dbReference>
<sequence>MLASLFTPSLLPILSAKWSLFLGSLCWTIYHAGFFYLNNYFYYFSSALMGVGFALFYTGYTAYLTSHSSRETIEQNSAITWSIGNLCLLFGGAVLFVVFHFNNDMLVADGPSNFSSSSEIEYTVASRQFDDRDIVWMYGAFFVITLCSNLIFAVIPTRDVDSCIEGGQTIQTQSLKEEVYKMLSAFIDVNMLLLMPLFIHIGIITAFWLAVYPTTFLFTESLAAYRYMPAYYSASAGLGEIAMGAIITGGSRVIRDFGMMPTLCISAFSTMVVLVALAASVPEWATIEPTNEQPWLIQPRYVTEFITEYPLFQDRSRLQTCN</sequence>
<keyword evidence="8" id="KW-1185">Reference proteome</keyword>
<dbReference type="InterPro" id="IPR036259">
    <property type="entry name" value="MFS_trans_sf"/>
</dbReference>
<dbReference type="GO" id="GO:0016020">
    <property type="term" value="C:membrane"/>
    <property type="evidence" value="ECO:0007669"/>
    <property type="project" value="UniProtKB-SubCell"/>
</dbReference>
<reference evidence="9" key="2">
    <citation type="submission" date="2019-09" db="UniProtKB">
        <authorList>
            <consortium name="WormBaseParasite"/>
        </authorList>
    </citation>
    <scope>IDENTIFICATION</scope>
</reference>
<dbReference type="Proteomes" id="UP000050761">
    <property type="component" value="Unassembled WGS sequence"/>
</dbReference>
<evidence type="ECO:0000256" key="2">
    <source>
        <dbReference type="ARBA" id="ARBA00009172"/>
    </source>
</evidence>
<feature type="transmembrane region" description="Helical" evidence="6">
    <location>
        <begin position="262"/>
        <end position="281"/>
    </location>
</feature>
<evidence type="ECO:0000313" key="8">
    <source>
        <dbReference type="Proteomes" id="UP000050761"/>
    </source>
</evidence>
<comment type="similarity">
    <text evidence="2">Belongs to the unc-93 family.</text>
</comment>
<evidence type="ECO:0000313" key="9">
    <source>
        <dbReference type="WBParaSite" id="HPBE_0001317301-mRNA-1"/>
    </source>
</evidence>
<feature type="transmembrane region" description="Helical" evidence="6">
    <location>
        <begin position="191"/>
        <end position="210"/>
    </location>
</feature>
<dbReference type="PANTHER" id="PTHR23294">
    <property type="entry name" value="ET TRANSLATION PRODUCT-RELATED"/>
    <property type="match status" value="1"/>
</dbReference>
<feature type="transmembrane region" description="Helical" evidence="6">
    <location>
        <begin position="40"/>
        <end position="66"/>
    </location>
</feature>
<dbReference type="InterPro" id="IPR051617">
    <property type="entry name" value="UNC-93-like_regulator"/>
</dbReference>
<organism evidence="8 9">
    <name type="scientific">Heligmosomoides polygyrus</name>
    <name type="common">Parasitic roundworm</name>
    <dbReference type="NCBI Taxonomy" id="6339"/>
    <lineage>
        <taxon>Eukaryota</taxon>
        <taxon>Metazoa</taxon>
        <taxon>Ecdysozoa</taxon>
        <taxon>Nematoda</taxon>
        <taxon>Chromadorea</taxon>
        <taxon>Rhabditida</taxon>
        <taxon>Rhabditina</taxon>
        <taxon>Rhabditomorpha</taxon>
        <taxon>Strongyloidea</taxon>
        <taxon>Heligmosomidae</taxon>
        <taxon>Heligmosomoides</taxon>
    </lineage>
</organism>
<feature type="transmembrane region" description="Helical" evidence="6">
    <location>
        <begin position="78"/>
        <end position="101"/>
    </location>
</feature>
<keyword evidence="5 6" id="KW-0472">Membrane</keyword>
<dbReference type="PANTHER" id="PTHR23294:SF18">
    <property type="entry name" value="UNC93-LIKE PROTEIN MFSD11"/>
    <property type="match status" value="1"/>
</dbReference>
<gene>
    <name evidence="7" type="ORF">HPBE_LOCUS13174</name>
</gene>
<accession>A0A3P7Z4T8</accession>
<dbReference type="SUPFAM" id="SSF103473">
    <property type="entry name" value="MFS general substrate transporter"/>
    <property type="match status" value="1"/>
</dbReference>
<feature type="transmembrane region" description="Helical" evidence="6">
    <location>
        <begin position="135"/>
        <end position="155"/>
    </location>
</feature>
<keyword evidence="3 6" id="KW-0812">Transmembrane</keyword>
<reference evidence="7 8" key="1">
    <citation type="submission" date="2018-11" db="EMBL/GenBank/DDBJ databases">
        <authorList>
            <consortium name="Pathogen Informatics"/>
        </authorList>
    </citation>
    <scope>NUCLEOTIDE SEQUENCE [LARGE SCALE GENOMIC DNA]</scope>
</reference>
<evidence type="ECO:0000256" key="1">
    <source>
        <dbReference type="ARBA" id="ARBA00004141"/>
    </source>
</evidence>
<evidence type="ECO:0000256" key="4">
    <source>
        <dbReference type="ARBA" id="ARBA00022989"/>
    </source>
</evidence>
<dbReference type="Pfam" id="PF05978">
    <property type="entry name" value="UNC-93"/>
    <property type="match status" value="1"/>
</dbReference>
<evidence type="ECO:0000313" key="7">
    <source>
        <dbReference type="EMBL" id="VDO95171.1"/>
    </source>
</evidence>
<evidence type="ECO:0000256" key="5">
    <source>
        <dbReference type="ARBA" id="ARBA00023136"/>
    </source>
</evidence>
<accession>A0A183FXB0</accession>
<dbReference type="OrthoDB" id="5856527at2759"/>
<name>A0A183FXB0_HELPZ</name>
<protein>
    <submittedName>
        <fullName evidence="9">Battenin</fullName>
    </submittedName>
</protein>
<dbReference type="AlphaFoldDB" id="A0A183FXB0"/>
<evidence type="ECO:0000256" key="6">
    <source>
        <dbReference type="SAM" id="Phobius"/>
    </source>
</evidence>
<dbReference type="WBParaSite" id="HPBE_0001317301-mRNA-1">
    <property type="protein sequence ID" value="HPBE_0001317301-mRNA-1"/>
    <property type="gene ID" value="HPBE_0001317301"/>
</dbReference>
<dbReference type="Gene3D" id="1.20.1250.20">
    <property type="entry name" value="MFS general substrate transporter like domains"/>
    <property type="match status" value="1"/>
</dbReference>
<proteinExistence type="inferred from homology"/>
<keyword evidence="4 6" id="KW-1133">Transmembrane helix</keyword>